<dbReference type="Gene3D" id="1.20.120.520">
    <property type="entry name" value="nmb1532 protein domain like"/>
    <property type="match status" value="1"/>
</dbReference>
<organism evidence="2 3">
    <name type="scientific">Micromonospora sicca</name>
    <dbReference type="NCBI Taxonomy" id="2202420"/>
    <lineage>
        <taxon>Bacteria</taxon>
        <taxon>Bacillati</taxon>
        <taxon>Actinomycetota</taxon>
        <taxon>Actinomycetes</taxon>
        <taxon>Micromonosporales</taxon>
        <taxon>Micromonosporaceae</taxon>
        <taxon>Micromonospora</taxon>
    </lineage>
</organism>
<keyword evidence="3" id="KW-1185">Reference proteome</keyword>
<evidence type="ECO:0000259" key="1">
    <source>
        <dbReference type="Pfam" id="PF01814"/>
    </source>
</evidence>
<accession>A0ABU5JK52</accession>
<feature type="domain" description="Hemerythrin-like" evidence="1">
    <location>
        <begin position="18"/>
        <end position="142"/>
    </location>
</feature>
<protein>
    <submittedName>
        <fullName evidence="2">Hemerythrin domain-containing protein</fullName>
    </submittedName>
</protein>
<dbReference type="InterPro" id="IPR012312">
    <property type="entry name" value="Hemerythrin-like"/>
</dbReference>
<proteinExistence type="predicted"/>
<dbReference type="Pfam" id="PF01814">
    <property type="entry name" value="Hemerythrin"/>
    <property type="match status" value="1"/>
</dbReference>
<name>A0ABU5JK52_9ACTN</name>
<gene>
    <name evidence="2" type="ORF">U2F25_26670</name>
</gene>
<dbReference type="RefSeq" id="WP_322442665.1">
    <property type="nucleotide sequence ID" value="NZ_JAXOTQ010000039.1"/>
</dbReference>
<dbReference type="EMBL" id="JAXOTQ010000039">
    <property type="protein sequence ID" value="MDZ5493012.1"/>
    <property type="molecule type" value="Genomic_DNA"/>
</dbReference>
<reference evidence="2 3" key="1">
    <citation type="submission" date="2023-12" db="EMBL/GenBank/DDBJ databases">
        <title>Micromonospora sp. nov., isolated from Atacama Desert.</title>
        <authorList>
            <person name="Carro L."/>
            <person name="Golinska P."/>
            <person name="Klenk H.-P."/>
            <person name="Goodfellow M."/>
        </authorList>
    </citation>
    <scope>NUCLEOTIDE SEQUENCE [LARGE SCALE GENOMIC DNA]</scope>
    <source>
        <strain evidence="2 3">4G53</strain>
    </source>
</reference>
<evidence type="ECO:0000313" key="2">
    <source>
        <dbReference type="EMBL" id="MDZ5493012.1"/>
    </source>
</evidence>
<evidence type="ECO:0000313" key="3">
    <source>
        <dbReference type="Proteomes" id="UP001290101"/>
    </source>
</evidence>
<dbReference type="Proteomes" id="UP001290101">
    <property type="component" value="Unassembled WGS sequence"/>
</dbReference>
<comment type="caution">
    <text evidence="2">The sequence shown here is derived from an EMBL/GenBank/DDBJ whole genome shotgun (WGS) entry which is preliminary data.</text>
</comment>
<sequence length="177" mass="19243">MHPSHEPNGRLTALGNQLIEIHLWLREELARLRTSLDSPGADLRSSEDLRAHCLGFCAALTRHHGGEDGGAFRVLAEREPALRPVLAELAEDHRMVAGILRRIEDLTTGPAAARAAVRAELDGLAALLESHFTYEEKKLVAALDAVNRRAGDTVELLGVPLPDDGMPTTIPRGTETR</sequence>